<keyword evidence="7" id="KW-0961">Cell wall biogenesis/degradation</keyword>
<dbReference type="Pfam" id="PF13456">
    <property type="entry name" value="RVT_3"/>
    <property type="match status" value="1"/>
</dbReference>
<dbReference type="Gene3D" id="3.30.420.10">
    <property type="entry name" value="Ribonuclease H-like superfamily/Ribonuclease H"/>
    <property type="match status" value="1"/>
</dbReference>
<evidence type="ECO:0000313" key="12">
    <source>
        <dbReference type="RefSeq" id="XP_020080021.1"/>
    </source>
</evidence>
<comment type="subcellular location">
    <subcellularLocation>
        <location evidence="1">Secreted</location>
        <location evidence="1">Cell wall</location>
    </subcellularLocation>
</comment>
<keyword evidence="4" id="KW-0964">Secreted</keyword>
<keyword evidence="11" id="KW-1185">Reference proteome</keyword>
<evidence type="ECO:0000256" key="8">
    <source>
        <dbReference type="PROSITE-ProRule" id="PRU10052"/>
    </source>
</evidence>
<dbReference type="CDD" id="cd06222">
    <property type="entry name" value="RNase_H_like"/>
    <property type="match status" value="1"/>
</dbReference>
<dbReference type="InterPro" id="IPR036397">
    <property type="entry name" value="RNaseH_sf"/>
</dbReference>
<keyword evidence="3" id="KW-0134">Cell wall</keyword>
<dbReference type="GO" id="GO:0004650">
    <property type="term" value="F:polygalacturonase activity"/>
    <property type="evidence" value="ECO:0007669"/>
    <property type="project" value="InterPro"/>
</dbReference>
<dbReference type="Gene3D" id="2.160.20.10">
    <property type="entry name" value="Single-stranded right-handed beta-helix, Pectin lyase-like"/>
    <property type="match status" value="1"/>
</dbReference>
<keyword evidence="5 9" id="KW-0378">Hydrolase</keyword>
<dbReference type="SUPFAM" id="SSF51126">
    <property type="entry name" value="Pectin lyase-like"/>
    <property type="match status" value="1"/>
</dbReference>
<evidence type="ECO:0000256" key="6">
    <source>
        <dbReference type="ARBA" id="ARBA00023295"/>
    </source>
</evidence>
<evidence type="ECO:0000256" key="2">
    <source>
        <dbReference type="ARBA" id="ARBA00008834"/>
    </source>
</evidence>
<sequence>MTLDYISKIPLHTIEHSNANKWCPPSDASFKSEEGTAAIGYIARTNLCHVVFAAGRQIEATSVLEAEAKAMKEAIAEAHQHGLQRVCLESDSSLLIQCLRHVQSPPWPLRALVLGISSTMKKFAATQVLFVKREANMVADWLATRANLPQSSVFTNANRHPQLCRLYFVFKYLFDTCGGWIPQVGFDEAATIGLLFLLGVQLTLGKRIYNVLDFHARGDAKTDDTQAFLNAWEAACEDSAYSTLLVPSKKTFLLSRITFAGPCLNGIHFQLSGNIVAPIRKWTSEQTNLVTFININRLTVDGGGRIDGRGSVWWDCFAENTCDNRPNLLAFLGCDNLSVMGISLKDSPSKHMTFYQCRGVRVEGVTVTAPGESPNTDGILVAFSQHVQITSSTIGCGDDCIAVASGSSDVNISKITCGPGHGISIGSLGGGGEKAAVERIHVSYCNIFQTLTGLRIKTWQGGSGYAKAISFEHINISSVHIPIIIDQYYCPRENCPNKTGAVAISMVQFVDIHGTSSGEEAIKIACSKTVACKKLVFSNVALDWEGKTAPAKATGFNAHGRTIGRVVPPVPLLK</sequence>
<evidence type="ECO:0000256" key="7">
    <source>
        <dbReference type="ARBA" id="ARBA00023316"/>
    </source>
</evidence>
<dbReference type="GO" id="GO:0003676">
    <property type="term" value="F:nucleic acid binding"/>
    <property type="evidence" value="ECO:0007669"/>
    <property type="project" value="InterPro"/>
</dbReference>
<feature type="active site" evidence="8">
    <location>
        <position position="421"/>
    </location>
</feature>
<proteinExistence type="inferred from homology"/>
<keyword evidence="6 9" id="KW-0326">Glycosidase</keyword>
<dbReference type="GO" id="GO:0005975">
    <property type="term" value="P:carbohydrate metabolic process"/>
    <property type="evidence" value="ECO:0007669"/>
    <property type="project" value="InterPro"/>
</dbReference>
<evidence type="ECO:0000256" key="4">
    <source>
        <dbReference type="ARBA" id="ARBA00022525"/>
    </source>
</evidence>
<reference evidence="11" key="1">
    <citation type="journal article" date="2015" name="Nat. Genet.">
        <title>The pineapple genome and the evolution of CAM photosynthesis.</title>
        <authorList>
            <person name="Ming R."/>
            <person name="VanBuren R."/>
            <person name="Wai C.M."/>
            <person name="Tang H."/>
            <person name="Schatz M.C."/>
            <person name="Bowers J.E."/>
            <person name="Lyons E."/>
            <person name="Wang M.L."/>
            <person name="Chen J."/>
            <person name="Biggers E."/>
            <person name="Zhang J."/>
            <person name="Huang L."/>
            <person name="Zhang L."/>
            <person name="Miao W."/>
            <person name="Zhang J."/>
            <person name="Ye Z."/>
            <person name="Miao C."/>
            <person name="Lin Z."/>
            <person name="Wang H."/>
            <person name="Zhou H."/>
            <person name="Yim W.C."/>
            <person name="Priest H.D."/>
            <person name="Zheng C."/>
            <person name="Woodhouse M."/>
            <person name="Edger P.P."/>
            <person name="Guyot R."/>
            <person name="Guo H.B."/>
            <person name="Guo H."/>
            <person name="Zheng G."/>
            <person name="Singh R."/>
            <person name="Sharma A."/>
            <person name="Min X."/>
            <person name="Zheng Y."/>
            <person name="Lee H."/>
            <person name="Gurtowski J."/>
            <person name="Sedlazeck F.J."/>
            <person name="Harkess A."/>
            <person name="McKain M.R."/>
            <person name="Liao Z."/>
            <person name="Fang J."/>
            <person name="Liu J."/>
            <person name="Zhang X."/>
            <person name="Zhang Q."/>
            <person name="Hu W."/>
            <person name="Qin Y."/>
            <person name="Wang K."/>
            <person name="Chen L.Y."/>
            <person name="Shirley N."/>
            <person name="Lin Y.R."/>
            <person name="Liu L.Y."/>
            <person name="Hernandez A.G."/>
            <person name="Wright C.L."/>
            <person name="Bulone V."/>
            <person name="Tuskan G.A."/>
            <person name="Heath K."/>
            <person name="Zee F."/>
            <person name="Moore P.H."/>
            <person name="Sunkar R."/>
            <person name="Leebens-Mack J.H."/>
            <person name="Mockler T."/>
            <person name="Bennetzen J.L."/>
            <person name="Freeling M."/>
            <person name="Sankoff D."/>
            <person name="Paterson A.H."/>
            <person name="Zhu X."/>
            <person name="Yang X."/>
            <person name="Smith J.A."/>
            <person name="Cushman J.C."/>
            <person name="Paull R.E."/>
            <person name="Yu Q."/>
        </authorList>
    </citation>
    <scope>NUCLEOTIDE SEQUENCE [LARGE SCALE GENOMIC DNA]</scope>
    <source>
        <strain evidence="11">cv. F153</strain>
    </source>
</reference>
<dbReference type="RefSeq" id="XP_020080021.1">
    <property type="nucleotide sequence ID" value="XM_020224432.1"/>
</dbReference>
<evidence type="ECO:0000256" key="9">
    <source>
        <dbReference type="RuleBase" id="RU361169"/>
    </source>
</evidence>
<evidence type="ECO:0000259" key="10">
    <source>
        <dbReference type="Pfam" id="PF13456"/>
    </source>
</evidence>
<dbReference type="Pfam" id="PF00295">
    <property type="entry name" value="Glyco_hydro_28"/>
    <property type="match status" value="1"/>
</dbReference>
<gene>
    <name evidence="12" type="primary">LOC109703711</name>
</gene>
<dbReference type="InterPro" id="IPR044730">
    <property type="entry name" value="RNase_H-like_dom_plant"/>
</dbReference>
<dbReference type="InterPro" id="IPR012337">
    <property type="entry name" value="RNaseH-like_sf"/>
</dbReference>
<dbReference type="InterPro" id="IPR011050">
    <property type="entry name" value="Pectin_lyase_fold/virulence"/>
</dbReference>
<accession>A0A6P5EA26</accession>
<name>A0A6P5EA26_ANACO</name>
<dbReference type="InterPro" id="IPR012334">
    <property type="entry name" value="Pectin_lyas_fold"/>
</dbReference>
<dbReference type="SUPFAM" id="SSF53098">
    <property type="entry name" value="Ribonuclease H-like"/>
    <property type="match status" value="1"/>
</dbReference>
<organism evidence="11 12">
    <name type="scientific">Ananas comosus</name>
    <name type="common">Pineapple</name>
    <name type="synonym">Ananas ananas</name>
    <dbReference type="NCBI Taxonomy" id="4615"/>
    <lineage>
        <taxon>Eukaryota</taxon>
        <taxon>Viridiplantae</taxon>
        <taxon>Streptophyta</taxon>
        <taxon>Embryophyta</taxon>
        <taxon>Tracheophyta</taxon>
        <taxon>Spermatophyta</taxon>
        <taxon>Magnoliopsida</taxon>
        <taxon>Liliopsida</taxon>
        <taxon>Poales</taxon>
        <taxon>Bromeliaceae</taxon>
        <taxon>Bromelioideae</taxon>
        <taxon>Ananas</taxon>
    </lineage>
</organism>
<evidence type="ECO:0000256" key="5">
    <source>
        <dbReference type="ARBA" id="ARBA00022801"/>
    </source>
</evidence>
<dbReference type="GO" id="GO:0071555">
    <property type="term" value="P:cell wall organization"/>
    <property type="evidence" value="ECO:0007669"/>
    <property type="project" value="UniProtKB-KW"/>
</dbReference>
<dbReference type="InterPro" id="IPR000743">
    <property type="entry name" value="Glyco_hydro_28"/>
</dbReference>
<comment type="similarity">
    <text evidence="2 9">Belongs to the glycosyl hydrolase 28 family.</text>
</comment>
<evidence type="ECO:0000256" key="3">
    <source>
        <dbReference type="ARBA" id="ARBA00022512"/>
    </source>
</evidence>
<dbReference type="AlphaFoldDB" id="A0A6P5EA26"/>
<dbReference type="GeneID" id="109703711"/>
<feature type="domain" description="RNase H type-1" evidence="10">
    <location>
        <begin position="26"/>
        <end position="146"/>
    </location>
</feature>
<dbReference type="PANTHER" id="PTHR31375">
    <property type="match status" value="1"/>
</dbReference>
<evidence type="ECO:0000256" key="1">
    <source>
        <dbReference type="ARBA" id="ARBA00004191"/>
    </source>
</evidence>
<reference evidence="12" key="2">
    <citation type="submission" date="2025-08" db="UniProtKB">
        <authorList>
            <consortium name="RefSeq"/>
        </authorList>
    </citation>
    <scope>IDENTIFICATION</scope>
    <source>
        <tissue evidence="12">Leaf</tissue>
    </source>
</reference>
<protein>
    <submittedName>
        <fullName evidence="12">Probable polygalacturonase At1g80170</fullName>
    </submittedName>
</protein>
<dbReference type="GO" id="GO:0004523">
    <property type="term" value="F:RNA-DNA hybrid ribonuclease activity"/>
    <property type="evidence" value="ECO:0007669"/>
    <property type="project" value="InterPro"/>
</dbReference>
<dbReference type="PROSITE" id="PS00502">
    <property type="entry name" value="POLYGALACTURONASE"/>
    <property type="match status" value="1"/>
</dbReference>
<dbReference type="Proteomes" id="UP000515123">
    <property type="component" value="Linkage group 25"/>
</dbReference>
<dbReference type="OrthoDB" id="187139at2759"/>
<evidence type="ECO:0000313" key="11">
    <source>
        <dbReference type="Proteomes" id="UP000515123"/>
    </source>
</evidence>
<dbReference type="InterPro" id="IPR002156">
    <property type="entry name" value="RNaseH_domain"/>
</dbReference>